<comment type="caution">
    <text evidence="1">The sequence shown here is derived from an EMBL/GenBank/DDBJ whole genome shotgun (WGS) entry which is preliminary data.</text>
</comment>
<organism evidence="1 2">
    <name type="scientific">Nocardioides cavernaquae</name>
    <dbReference type="NCBI Taxonomy" id="2321396"/>
    <lineage>
        <taxon>Bacteria</taxon>
        <taxon>Bacillati</taxon>
        <taxon>Actinomycetota</taxon>
        <taxon>Actinomycetes</taxon>
        <taxon>Propionibacteriales</taxon>
        <taxon>Nocardioidaceae</taxon>
        <taxon>Nocardioides</taxon>
    </lineage>
</organism>
<dbReference type="RefSeq" id="WP_120061525.1">
    <property type="nucleotide sequence ID" value="NZ_QYRP01000002.1"/>
</dbReference>
<dbReference type="AlphaFoldDB" id="A0A3A5HB72"/>
<name>A0A3A5HB72_9ACTN</name>
<reference evidence="2" key="1">
    <citation type="submission" date="2018-09" db="EMBL/GenBank/DDBJ databases">
        <authorList>
            <person name="Zhu H."/>
        </authorList>
    </citation>
    <scope>NUCLEOTIDE SEQUENCE [LARGE SCALE GENOMIC DNA]</scope>
    <source>
        <strain evidence="2">K1W22B-1</strain>
    </source>
</reference>
<sequence length="99" mass="10182">MEIAQTEPSQLAVPFAELVDAASAWDGARRLIDDGVVGARAADAGCCGPEVGPVLAERLARWRTEVALIGDAVAAQADALRACMTTSAAADAEVARRFG</sequence>
<gene>
    <name evidence="1" type="ORF">D4739_15980</name>
</gene>
<dbReference type="EMBL" id="QYRP01000002">
    <property type="protein sequence ID" value="RJS47562.1"/>
    <property type="molecule type" value="Genomic_DNA"/>
</dbReference>
<dbReference type="Proteomes" id="UP000276542">
    <property type="component" value="Unassembled WGS sequence"/>
</dbReference>
<evidence type="ECO:0008006" key="3">
    <source>
        <dbReference type="Google" id="ProtNLM"/>
    </source>
</evidence>
<accession>A0A3A5HB72</accession>
<proteinExistence type="predicted"/>
<evidence type="ECO:0000313" key="1">
    <source>
        <dbReference type="EMBL" id="RJS47562.1"/>
    </source>
</evidence>
<protein>
    <recommendedName>
        <fullName evidence="3">ESX-1 secretion-associated protein</fullName>
    </recommendedName>
</protein>
<keyword evidence="2" id="KW-1185">Reference proteome</keyword>
<evidence type="ECO:0000313" key="2">
    <source>
        <dbReference type="Proteomes" id="UP000276542"/>
    </source>
</evidence>